<dbReference type="PROSITE" id="PS00922">
    <property type="entry name" value="TRANSGLYCOSYLASE"/>
    <property type="match status" value="1"/>
</dbReference>
<reference evidence="3" key="2">
    <citation type="journal article" date="2021" name="PeerJ">
        <title>Extensive microbial diversity within the chicken gut microbiome revealed by metagenomics and culture.</title>
        <authorList>
            <person name="Gilroy R."/>
            <person name="Ravi A."/>
            <person name="Getino M."/>
            <person name="Pursley I."/>
            <person name="Horton D.L."/>
            <person name="Alikhan N.F."/>
            <person name="Baker D."/>
            <person name="Gharbi K."/>
            <person name="Hall N."/>
            <person name="Watson M."/>
            <person name="Adriaenssens E.M."/>
            <person name="Foster-Nyarko E."/>
            <person name="Jarju S."/>
            <person name="Secka A."/>
            <person name="Antonio M."/>
            <person name="Oren A."/>
            <person name="Chaudhuri R.R."/>
            <person name="La Ragione R."/>
            <person name="Hildebrand F."/>
            <person name="Pallen M.J."/>
        </authorList>
    </citation>
    <scope>NUCLEOTIDE SEQUENCE</scope>
    <source>
        <strain evidence="3">CHK186-9395</strain>
    </source>
</reference>
<dbReference type="PANTHER" id="PTHR37423">
    <property type="entry name" value="SOLUBLE LYTIC MUREIN TRANSGLYCOSYLASE-RELATED"/>
    <property type="match status" value="1"/>
</dbReference>
<dbReference type="Proteomes" id="UP000886861">
    <property type="component" value="Unassembled WGS sequence"/>
</dbReference>
<dbReference type="Pfam" id="PF01464">
    <property type="entry name" value="SLT"/>
    <property type="match status" value="1"/>
</dbReference>
<dbReference type="GO" id="GO:0008933">
    <property type="term" value="F:peptidoglycan lytic transglycosylase activity"/>
    <property type="evidence" value="ECO:0007669"/>
    <property type="project" value="InterPro"/>
</dbReference>
<dbReference type="InterPro" id="IPR023346">
    <property type="entry name" value="Lysozyme-like_dom_sf"/>
</dbReference>
<dbReference type="EMBL" id="DVOJ01000013">
    <property type="protein sequence ID" value="HIV01633.1"/>
    <property type="molecule type" value="Genomic_DNA"/>
</dbReference>
<comment type="similarity">
    <text evidence="1">Belongs to the transglycosylase Slt family.</text>
</comment>
<feature type="domain" description="Transglycosylase SLT" evidence="2">
    <location>
        <begin position="41"/>
        <end position="144"/>
    </location>
</feature>
<dbReference type="Gene3D" id="1.10.530.10">
    <property type="match status" value="1"/>
</dbReference>
<organism evidence="3 4">
    <name type="scientific">Candidatus Caccopulliclostridium gallistercoris</name>
    <dbReference type="NCBI Taxonomy" id="2840719"/>
    <lineage>
        <taxon>Bacteria</taxon>
        <taxon>Bacillati</taxon>
        <taxon>Bacillota</taxon>
        <taxon>Clostridia</taxon>
        <taxon>Candidatus Caccopulliclostridium</taxon>
    </lineage>
</organism>
<proteinExistence type="inferred from homology"/>
<dbReference type="CDD" id="cd16896">
    <property type="entry name" value="LT_Slt70-like"/>
    <property type="match status" value="1"/>
</dbReference>
<evidence type="ECO:0000259" key="2">
    <source>
        <dbReference type="Pfam" id="PF01464"/>
    </source>
</evidence>
<dbReference type="InterPro" id="IPR000189">
    <property type="entry name" value="Transglyc_AS"/>
</dbReference>
<dbReference type="SUPFAM" id="SSF53955">
    <property type="entry name" value="Lysozyme-like"/>
    <property type="match status" value="1"/>
</dbReference>
<dbReference type="GO" id="GO:0016020">
    <property type="term" value="C:membrane"/>
    <property type="evidence" value="ECO:0007669"/>
    <property type="project" value="InterPro"/>
</dbReference>
<evidence type="ECO:0000256" key="1">
    <source>
        <dbReference type="ARBA" id="ARBA00007734"/>
    </source>
</evidence>
<evidence type="ECO:0000313" key="3">
    <source>
        <dbReference type="EMBL" id="HIV01633.1"/>
    </source>
</evidence>
<name>A0A9D1NEG1_9FIRM</name>
<evidence type="ECO:0000313" key="4">
    <source>
        <dbReference type="Proteomes" id="UP000886861"/>
    </source>
</evidence>
<gene>
    <name evidence="3" type="ORF">IAA62_03670</name>
</gene>
<protein>
    <submittedName>
        <fullName evidence="3">Lytic transglycosylase domain-containing protein</fullName>
    </submittedName>
</protein>
<comment type="caution">
    <text evidence="3">The sequence shown here is derived from an EMBL/GenBank/DDBJ whole genome shotgun (WGS) entry which is preliminary data.</text>
</comment>
<accession>A0A9D1NEG1</accession>
<dbReference type="AlphaFoldDB" id="A0A9D1NEG1"/>
<sequence>MKAKILVIVFLILFAFLCVFFAESYYNYTYPLKYREDIVREAELNNINPALVASIINAESHFEATAVSSKGAMGLMQIMPQTAQFVAKELGMEYSEDMLLEPSINIKIGCYYLNYLSEKFSSVETMLCAYNAGEGVVRSWLKDESYSIDGVSLVKIPYTQTNTYVDKILRILPVYEKMFK</sequence>
<dbReference type="GO" id="GO:0000270">
    <property type="term" value="P:peptidoglycan metabolic process"/>
    <property type="evidence" value="ECO:0007669"/>
    <property type="project" value="InterPro"/>
</dbReference>
<reference evidence="3" key="1">
    <citation type="submission" date="2020-10" db="EMBL/GenBank/DDBJ databases">
        <authorList>
            <person name="Gilroy R."/>
        </authorList>
    </citation>
    <scope>NUCLEOTIDE SEQUENCE</scope>
    <source>
        <strain evidence="3">CHK186-9395</strain>
    </source>
</reference>
<dbReference type="InterPro" id="IPR008258">
    <property type="entry name" value="Transglycosylase_SLT_dom_1"/>
</dbReference>
<dbReference type="PANTHER" id="PTHR37423:SF2">
    <property type="entry name" value="MEMBRANE-BOUND LYTIC MUREIN TRANSGLYCOSYLASE C"/>
    <property type="match status" value="1"/>
</dbReference>